<dbReference type="PANTHER" id="PTHR30413:SF10">
    <property type="entry name" value="CAPSULE POLYSACCHARIDE EXPORT INNER-MEMBRANE PROTEIN CTRC"/>
    <property type="match status" value="1"/>
</dbReference>
<dbReference type="OrthoDB" id="9796017at2"/>
<dbReference type="Proteomes" id="UP000183924">
    <property type="component" value="Unassembled WGS sequence"/>
</dbReference>
<dbReference type="InterPro" id="IPR013525">
    <property type="entry name" value="ABC2_TM"/>
</dbReference>
<keyword evidence="12" id="KW-1185">Reference proteome</keyword>
<dbReference type="PANTHER" id="PTHR30413">
    <property type="entry name" value="INNER MEMBRANE TRANSPORT PERMEASE"/>
    <property type="match status" value="1"/>
</dbReference>
<evidence type="ECO:0000313" key="12">
    <source>
        <dbReference type="Proteomes" id="UP000183924"/>
    </source>
</evidence>
<keyword evidence="5 9" id="KW-0812">Transmembrane</keyword>
<feature type="transmembrane region" description="Helical" evidence="9">
    <location>
        <begin position="182"/>
        <end position="201"/>
    </location>
</feature>
<evidence type="ECO:0000256" key="6">
    <source>
        <dbReference type="ARBA" id="ARBA00022989"/>
    </source>
</evidence>
<evidence type="ECO:0000256" key="2">
    <source>
        <dbReference type="ARBA" id="ARBA00007783"/>
    </source>
</evidence>
<dbReference type="STRING" id="1225476.A1D18_03515"/>
<dbReference type="GO" id="GO:0005886">
    <property type="term" value="C:plasma membrane"/>
    <property type="evidence" value="ECO:0007669"/>
    <property type="project" value="UniProtKB-SubCell"/>
</dbReference>
<feature type="domain" description="ABC transmembrane type-2" evidence="10">
    <location>
        <begin position="44"/>
        <end position="261"/>
    </location>
</feature>
<comment type="subcellular location">
    <subcellularLocation>
        <location evidence="9">Cell inner membrane</location>
        <topology evidence="9">Multi-pass membrane protein</topology>
    </subcellularLocation>
    <subcellularLocation>
        <location evidence="1">Cell membrane</location>
        <topology evidence="1">Multi-pass membrane protein</topology>
    </subcellularLocation>
</comment>
<feature type="transmembrane region" description="Helical" evidence="9">
    <location>
        <begin position="73"/>
        <end position="93"/>
    </location>
</feature>
<protein>
    <recommendedName>
        <fullName evidence="9">Transport permease protein</fullName>
    </recommendedName>
</protein>
<evidence type="ECO:0000256" key="4">
    <source>
        <dbReference type="ARBA" id="ARBA00022475"/>
    </source>
</evidence>
<dbReference type="EMBL" id="LUKY01000032">
    <property type="protein sequence ID" value="OIZ95175.1"/>
    <property type="molecule type" value="Genomic_DNA"/>
</dbReference>
<reference evidence="11 12" key="1">
    <citation type="submission" date="2016-03" db="EMBL/GenBank/DDBJ databases">
        <title>Comparative genomics of Rickettsiella.</title>
        <authorList>
            <person name="Chandler C."/>
            <person name="Wang Y."/>
        </authorList>
    </citation>
    <scope>NUCLEOTIDE SEQUENCE [LARGE SCALE GENOMIC DNA]</scope>
    <source>
        <strain evidence="11 12">RCFS May 2013</strain>
    </source>
</reference>
<evidence type="ECO:0000313" key="11">
    <source>
        <dbReference type="EMBL" id="OIZ95175.1"/>
    </source>
</evidence>
<accession>A0A1J8PCV3</accession>
<evidence type="ECO:0000256" key="1">
    <source>
        <dbReference type="ARBA" id="ARBA00004651"/>
    </source>
</evidence>
<evidence type="ECO:0000259" key="10">
    <source>
        <dbReference type="PROSITE" id="PS51012"/>
    </source>
</evidence>
<keyword evidence="4 9" id="KW-1003">Cell membrane</keyword>
<name>A0A1J8PCV3_9COXI</name>
<dbReference type="PROSITE" id="PS51012">
    <property type="entry name" value="ABC_TM2"/>
    <property type="match status" value="1"/>
</dbReference>
<dbReference type="GO" id="GO:0140359">
    <property type="term" value="F:ABC-type transporter activity"/>
    <property type="evidence" value="ECO:0007669"/>
    <property type="project" value="InterPro"/>
</dbReference>
<evidence type="ECO:0000256" key="8">
    <source>
        <dbReference type="ARBA" id="ARBA00023136"/>
    </source>
</evidence>
<keyword evidence="6 9" id="KW-1133">Transmembrane helix</keyword>
<evidence type="ECO:0000256" key="3">
    <source>
        <dbReference type="ARBA" id="ARBA00022448"/>
    </source>
</evidence>
<proteinExistence type="inferred from homology"/>
<keyword evidence="3 9" id="KW-0813">Transport</keyword>
<dbReference type="AlphaFoldDB" id="A0A1J8PCV3"/>
<comment type="caution">
    <text evidence="11">The sequence shown here is derived from an EMBL/GenBank/DDBJ whole genome shotgun (WGS) entry which is preliminary data.</text>
</comment>
<organism evidence="11 12">
    <name type="scientific">Candidatus Rickettsiella isopodorum</name>
    <dbReference type="NCBI Taxonomy" id="1225476"/>
    <lineage>
        <taxon>Bacteria</taxon>
        <taxon>Pseudomonadati</taxon>
        <taxon>Pseudomonadota</taxon>
        <taxon>Gammaproteobacteria</taxon>
        <taxon>Legionellales</taxon>
        <taxon>Coxiellaceae</taxon>
        <taxon>Rickettsiella</taxon>
    </lineage>
</organism>
<dbReference type="Pfam" id="PF01061">
    <property type="entry name" value="ABC2_membrane"/>
    <property type="match status" value="1"/>
</dbReference>
<gene>
    <name evidence="11" type="ORF">A1D18_03515</name>
</gene>
<keyword evidence="7" id="KW-0625">Polysaccharide transport</keyword>
<feature type="transmembrane region" description="Helical" evidence="9">
    <location>
        <begin position="46"/>
        <end position="67"/>
    </location>
</feature>
<feature type="transmembrane region" description="Helical" evidence="9">
    <location>
        <begin position="151"/>
        <end position="175"/>
    </location>
</feature>
<sequence length="269" mass="31446">MVKPALYKKYYLAWNDIAEGLKSWRIWLLLAWHEVKLRYRRSTLGPFWITISMAITIYTMGILYGHLFKMDLAVYYPFLATGILGWNLISLIVNDGTMTFVSADQFIKQMKQPYSFFLFQSVTRNFIIFFHNSLVLLPLILFFYLKINFSTLFIFISLLILWINAVSYSTILALLGTRFRDIPILVASLIQVVFFLTPILWSPSILPARYHYVIDLNPFAQFMELFRSPLLGALPSNYTLITTLSLTILGIFSAFIIFSRYRARIAYWL</sequence>
<keyword evidence="8 9" id="KW-0472">Membrane</keyword>
<dbReference type="GO" id="GO:0015774">
    <property type="term" value="P:polysaccharide transport"/>
    <property type="evidence" value="ECO:0007669"/>
    <property type="project" value="UniProtKB-KW"/>
</dbReference>
<dbReference type="GO" id="GO:0015920">
    <property type="term" value="P:lipopolysaccharide transport"/>
    <property type="evidence" value="ECO:0007669"/>
    <property type="project" value="TreeGrafter"/>
</dbReference>
<feature type="transmembrane region" description="Helical" evidence="9">
    <location>
        <begin position="238"/>
        <end position="258"/>
    </location>
</feature>
<feature type="transmembrane region" description="Helical" evidence="9">
    <location>
        <begin position="114"/>
        <end position="145"/>
    </location>
</feature>
<comment type="similarity">
    <text evidence="2 9">Belongs to the ABC-2 integral membrane protein family.</text>
</comment>
<keyword evidence="7" id="KW-0762">Sugar transport</keyword>
<evidence type="ECO:0000256" key="7">
    <source>
        <dbReference type="ARBA" id="ARBA00023047"/>
    </source>
</evidence>
<evidence type="ECO:0000256" key="5">
    <source>
        <dbReference type="ARBA" id="ARBA00022692"/>
    </source>
</evidence>
<dbReference type="InterPro" id="IPR047817">
    <property type="entry name" value="ABC2_TM_bact-type"/>
</dbReference>
<dbReference type="RefSeq" id="WP_071662435.1">
    <property type="nucleotide sequence ID" value="NZ_LUKY01000032.1"/>
</dbReference>
<evidence type="ECO:0000256" key="9">
    <source>
        <dbReference type="RuleBase" id="RU361157"/>
    </source>
</evidence>